<evidence type="ECO:0000259" key="3">
    <source>
        <dbReference type="Pfam" id="PF14200"/>
    </source>
</evidence>
<dbReference type="EMBL" id="FOAP01000010">
    <property type="protein sequence ID" value="SEL96870.1"/>
    <property type="molecule type" value="Genomic_DNA"/>
</dbReference>
<keyword evidence="6" id="KW-1185">Reference proteome</keyword>
<dbReference type="SUPFAM" id="SSF50370">
    <property type="entry name" value="Ricin B-like lectins"/>
    <property type="match status" value="1"/>
</dbReference>
<dbReference type="GO" id="GO:0030246">
    <property type="term" value="F:carbohydrate binding"/>
    <property type="evidence" value="ECO:0007669"/>
    <property type="project" value="UniProtKB-KW"/>
</dbReference>
<dbReference type="InterPro" id="IPR035992">
    <property type="entry name" value="Ricin_B-like_lectins"/>
</dbReference>
<dbReference type="OrthoDB" id="5381276at2"/>
<dbReference type="PROSITE" id="PS50231">
    <property type="entry name" value="RICIN_B_LECTIN"/>
    <property type="match status" value="1"/>
</dbReference>
<keyword evidence="5" id="KW-0430">Lectin</keyword>
<feature type="domain" description="Scytovirin-like" evidence="4">
    <location>
        <begin position="40"/>
        <end position="91"/>
    </location>
</feature>
<evidence type="ECO:0000259" key="4">
    <source>
        <dbReference type="Pfam" id="PF20888"/>
    </source>
</evidence>
<feature type="chain" id="PRO_5010282012" evidence="2">
    <location>
        <begin position="38"/>
        <end position="263"/>
    </location>
</feature>
<keyword evidence="2" id="KW-0732">Signal</keyword>
<feature type="region of interest" description="Disordered" evidence="1">
    <location>
        <begin position="79"/>
        <end position="119"/>
    </location>
</feature>
<feature type="region of interest" description="Disordered" evidence="1">
    <location>
        <begin position="46"/>
        <end position="65"/>
    </location>
</feature>
<protein>
    <submittedName>
        <fullName evidence="5">Ricin-type beta-trefoil lectin domain-like</fullName>
    </submittedName>
</protein>
<dbReference type="InterPro" id="IPR000772">
    <property type="entry name" value="Ricin_B_lectin"/>
</dbReference>
<name>A0A1H7UIH8_STIAU</name>
<evidence type="ECO:0000313" key="6">
    <source>
        <dbReference type="Proteomes" id="UP000182719"/>
    </source>
</evidence>
<gene>
    <name evidence="5" type="ORF">SAMN05444354_11070</name>
</gene>
<dbReference type="Gene3D" id="2.80.10.50">
    <property type="match status" value="2"/>
</dbReference>
<accession>A0A1H7UIH8</accession>
<dbReference type="CDD" id="cd00161">
    <property type="entry name" value="beta-trefoil_Ricin-like"/>
    <property type="match status" value="1"/>
</dbReference>
<feature type="domain" description="Ricin B lectin" evidence="3">
    <location>
        <begin position="160"/>
        <end position="244"/>
    </location>
</feature>
<dbReference type="Pfam" id="PF20888">
    <property type="entry name" value="SVN"/>
    <property type="match status" value="1"/>
</dbReference>
<reference evidence="6" key="1">
    <citation type="submission" date="2016-10" db="EMBL/GenBank/DDBJ databases">
        <authorList>
            <person name="Varghese N."/>
            <person name="Submissions S."/>
        </authorList>
    </citation>
    <scope>NUCLEOTIDE SEQUENCE [LARGE SCALE GENOMIC DNA]</scope>
    <source>
        <strain evidence="6">DSM 17044</strain>
    </source>
</reference>
<dbReference type="AlphaFoldDB" id="A0A1H7UIH8"/>
<dbReference type="Proteomes" id="UP000182719">
    <property type="component" value="Unassembled WGS sequence"/>
</dbReference>
<evidence type="ECO:0000256" key="1">
    <source>
        <dbReference type="SAM" id="MobiDB-lite"/>
    </source>
</evidence>
<dbReference type="InterPro" id="IPR049004">
    <property type="entry name" value="SVN-like_dom"/>
</dbReference>
<evidence type="ECO:0000313" key="5">
    <source>
        <dbReference type="EMBL" id="SEL96870.1"/>
    </source>
</evidence>
<evidence type="ECO:0000256" key="2">
    <source>
        <dbReference type="SAM" id="SignalP"/>
    </source>
</evidence>
<organism evidence="5 6">
    <name type="scientific">Stigmatella aurantiaca</name>
    <dbReference type="NCBI Taxonomy" id="41"/>
    <lineage>
        <taxon>Bacteria</taxon>
        <taxon>Pseudomonadati</taxon>
        <taxon>Myxococcota</taxon>
        <taxon>Myxococcia</taxon>
        <taxon>Myxococcales</taxon>
        <taxon>Cystobacterineae</taxon>
        <taxon>Archangiaceae</taxon>
        <taxon>Stigmatella</taxon>
    </lineage>
</organism>
<dbReference type="Pfam" id="PF14200">
    <property type="entry name" value="RicinB_lectin_2"/>
    <property type="match status" value="1"/>
</dbReference>
<sequence length="263" mass="28728">MMRGQGGARRSDAAGRVVQALKWLTACAALVVPLAMAHAGASPQHYRDESKNARGPNRCTHDSHCDGLRTCSSAGWCQGEARPTPPAPSRPPPSGTPHYNAPPPRPEPHRPPLPEGPRLPQRRIQLQSRLADVLASVEDNDRRQGSAAIVAPPRRRGRDNMSWDLIPVPGGFYIQNRETGRVLDIEGANPNPAAHVITWPYSGAAHQLWRFVPSPVPGYFYIQSQLNGFVLDIEGGNASHGALIAYPMNRPASDNQLWRIVPR</sequence>
<proteinExistence type="predicted"/>
<feature type="compositionally biased region" description="Pro residues" evidence="1">
    <location>
        <begin position="83"/>
        <end position="105"/>
    </location>
</feature>
<feature type="signal peptide" evidence="2">
    <location>
        <begin position="1"/>
        <end position="37"/>
    </location>
</feature>